<dbReference type="Gene3D" id="3.40.50.2020">
    <property type="match status" value="2"/>
</dbReference>
<dbReference type="Pfam" id="PF13793">
    <property type="entry name" value="Pribosyltran_N"/>
    <property type="match status" value="1"/>
</dbReference>
<dbReference type="SMART" id="SM01400">
    <property type="entry name" value="Pribosyltran_N"/>
    <property type="match status" value="1"/>
</dbReference>
<protein>
    <recommendedName>
        <fullName evidence="1">ribose-phosphate diphosphokinase</fullName>
        <ecNumber evidence="1">2.7.6.1</ecNumber>
    </recommendedName>
</protein>
<dbReference type="GO" id="GO:0002189">
    <property type="term" value="C:ribose phosphate diphosphokinase complex"/>
    <property type="evidence" value="ECO:0007669"/>
    <property type="project" value="TreeGrafter"/>
</dbReference>
<dbReference type="AlphaFoldDB" id="A0A0F4XKF3"/>
<dbReference type="SUPFAM" id="SSF53271">
    <property type="entry name" value="PRTase-like"/>
    <property type="match status" value="2"/>
</dbReference>
<dbReference type="GO" id="GO:0000287">
    <property type="term" value="F:magnesium ion binding"/>
    <property type="evidence" value="ECO:0007669"/>
    <property type="project" value="InterPro"/>
</dbReference>
<name>A0A0F4XKF3_9PSED</name>
<sequence length="330" mass="35894">MLTLPPLLFALQGSEHYAARVAQRLGCPLARHEERDYEDGEHKCRPLDPVNGREVVVFHSLYGDGRQSANDKLCRLLFFCGALKDAGARQVQVVCPYLCYGRKDRRSQPQDPTITRYVASFFEASGVDRLLTLDVHNPAAFDNAFRLPAWNLQCAKLFAEHFATRVGDAAVVAVSPDSGGTKRAEHFRQALEQQLGRTVGSALMEKHRAHTTLTGTLLIGDVAGKTAIVFDDLISTGDTLKRAGLACQKAGATRLFAAATHGLFTTGPQLFEPPIFEHIAITDTVAPFRLSPDCVAQHLQVLDSTGLIATFLAENGAFAGNGMPSLSLHR</sequence>
<evidence type="ECO:0000313" key="10">
    <source>
        <dbReference type="Proteomes" id="UP000033662"/>
    </source>
</evidence>
<evidence type="ECO:0000313" key="9">
    <source>
        <dbReference type="EMBL" id="KKA06479.1"/>
    </source>
</evidence>
<evidence type="ECO:0000256" key="3">
    <source>
        <dbReference type="ARBA" id="ARBA00022727"/>
    </source>
</evidence>
<dbReference type="NCBIfam" id="TIGR01251">
    <property type="entry name" value="ribP_PPkin"/>
    <property type="match status" value="1"/>
</dbReference>
<dbReference type="GO" id="GO:0006015">
    <property type="term" value="P:5-phosphoribose 1-diphosphate biosynthetic process"/>
    <property type="evidence" value="ECO:0007669"/>
    <property type="project" value="TreeGrafter"/>
</dbReference>
<keyword evidence="5 9" id="KW-0418">Kinase</keyword>
<dbReference type="GO" id="GO:0016301">
    <property type="term" value="F:kinase activity"/>
    <property type="evidence" value="ECO:0007669"/>
    <property type="project" value="UniProtKB-KW"/>
</dbReference>
<evidence type="ECO:0000259" key="8">
    <source>
        <dbReference type="Pfam" id="PF13793"/>
    </source>
</evidence>
<proteinExistence type="predicted"/>
<dbReference type="OrthoDB" id="324294at2"/>
<gene>
    <name evidence="9" type="ORF">VP02_17770</name>
</gene>
<dbReference type="Proteomes" id="UP000033662">
    <property type="component" value="Unassembled WGS sequence"/>
</dbReference>
<dbReference type="InterPro" id="IPR000836">
    <property type="entry name" value="PRTase_dom"/>
</dbReference>
<evidence type="ECO:0000256" key="5">
    <source>
        <dbReference type="ARBA" id="ARBA00022777"/>
    </source>
</evidence>
<dbReference type="InterPro" id="IPR005946">
    <property type="entry name" value="Rib-P_diPkinase"/>
</dbReference>
<dbReference type="CDD" id="cd06223">
    <property type="entry name" value="PRTases_typeI"/>
    <property type="match status" value="1"/>
</dbReference>
<organism evidence="9 10">
    <name type="scientific">Pseudomonas kilonensis</name>
    <dbReference type="NCBI Taxonomy" id="132476"/>
    <lineage>
        <taxon>Bacteria</taxon>
        <taxon>Pseudomonadati</taxon>
        <taxon>Pseudomonadota</taxon>
        <taxon>Gammaproteobacteria</taxon>
        <taxon>Pseudomonadales</taxon>
        <taxon>Pseudomonadaceae</taxon>
        <taxon>Pseudomonas</taxon>
    </lineage>
</organism>
<dbReference type="InterPro" id="IPR029099">
    <property type="entry name" value="Pribosyltran_N"/>
</dbReference>
<dbReference type="GO" id="GO:0005524">
    <property type="term" value="F:ATP binding"/>
    <property type="evidence" value="ECO:0007669"/>
    <property type="project" value="UniProtKB-KW"/>
</dbReference>
<reference evidence="9 10" key="1">
    <citation type="submission" date="2015-03" db="EMBL/GenBank/DDBJ databases">
        <title>Pseudomonas fluorescens 1855-344 Genome sequencing and assembly.</title>
        <authorList>
            <person name="Eng W.W.H."/>
            <person name="Gan H.M."/>
            <person name="Savka M.A."/>
        </authorList>
    </citation>
    <scope>NUCLEOTIDE SEQUENCE [LARGE SCALE GENOMIC DNA]</scope>
    <source>
        <strain evidence="9 10">1855-344</strain>
    </source>
</reference>
<dbReference type="GO" id="GO:0004749">
    <property type="term" value="F:ribose phosphate diphosphokinase activity"/>
    <property type="evidence" value="ECO:0007669"/>
    <property type="project" value="UniProtKB-EC"/>
</dbReference>
<evidence type="ECO:0000256" key="6">
    <source>
        <dbReference type="ARBA" id="ARBA00022840"/>
    </source>
</evidence>
<evidence type="ECO:0000256" key="7">
    <source>
        <dbReference type="ARBA" id="ARBA00049535"/>
    </source>
</evidence>
<evidence type="ECO:0000256" key="1">
    <source>
        <dbReference type="ARBA" id="ARBA00013247"/>
    </source>
</evidence>
<evidence type="ECO:0000256" key="2">
    <source>
        <dbReference type="ARBA" id="ARBA00022679"/>
    </source>
</evidence>
<dbReference type="Pfam" id="PF14572">
    <property type="entry name" value="Pribosyl_synth"/>
    <property type="match status" value="1"/>
</dbReference>
<dbReference type="FunFam" id="3.40.50.2020:FF:000014">
    <property type="entry name" value="Ribose-phosphate pyrophosphokinase 1"/>
    <property type="match status" value="1"/>
</dbReference>
<dbReference type="PATRIC" id="fig|132476.4.peg.1711"/>
<keyword evidence="3" id="KW-0545">Nucleotide biosynthesis</keyword>
<evidence type="ECO:0000256" key="4">
    <source>
        <dbReference type="ARBA" id="ARBA00022741"/>
    </source>
</evidence>
<dbReference type="EMBL" id="JZXC01000017">
    <property type="protein sequence ID" value="KKA06479.1"/>
    <property type="molecule type" value="Genomic_DNA"/>
</dbReference>
<dbReference type="PANTHER" id="PTHR10210:SF32">
    <property type="entry name" value="RIBOSE-PHOSPHATE PYROPHOSPHOKINASE 2"/>
    <property type="match status" value="1"/>
</dbReference>
<keyword evidence="6" id="KW-0067">ATP-binding</keyword>
<dbReference type="GO" id="GO:0005737">
    <property type="term" value="C:cytoplasm"/>
    <property type="evidence" value="ECO:0007669"/>
    <property type="project" value="TreeGrafter"/>
</dbReference>
<keyword evidence="2" id="KW-0808">Transferase</keyword>
<dbReference type="GO" id="GO:0006164">
    <property type="term" value="P:purine nucleotide biosynthetic process"/>
    <property type="evidence" value="ECO:0007669"/>
    <property type="project" value="TreeGrafter"/>
</dbReference>
<dbReference type="PANTHER" id="PTHR10210">
    <property type="entry name" value="RIBOSE-PHOSPHATE DIPHOSPHOKINASE FAMILY MEMBER"/>
    <property type="match status" value="1"/>
</dbReference>
<comment type="catalytic activity">
    <reaction evidence="7">
        <text>D-ribose 5-phosphate + ATP = 5-phospho-alpha-D-ribose 1-diphosphate + AMP + H(+)</text>
        <dbReference type="Rhea" id="RHEA:15609"/>
        <dbReference type="ChEBI" id="CHEBI:15378"/>
        <dbReference type="ChEBI" id="CHEBI:30616"/>
        <dbReference type="ChEBI" id="CHEBI:58017"/>
        <dbReference type="ChEBI" id="CHEBI:78346"/>
        <dbReference type="ChEBI" id="CHEBI:456215"/>
        <dbReference type="EC" id="2.7.6.1"/>
    </reaction>
</comment>
<dbReference type="InterPro" id="IPR029057">
    <property type="entry name" value="PRTase-like"/>
</dbReference>
<keyword evidence="4" id="KW-0547">Nucleotide-binding</keyword>
<accession>A0A0F4XKF3</accession>
<feature type="domain" description="Ribose-phosphate pyrophosphokinase N-terminal" evidence="8">
    <location>
        <begin position="8"/>
        <end position="126"/>
    </location>
</feature>
<dbReference type="EC" id="2.7.6.1" evidence="1"/>
<comment type="caution">
    <text evidence="9">The sequence shown here is derived from an EMBL/GenBank/DDBJ whole genome shotgun (WGS) entry which is preliminary data.</text>
</comment>